<organism evidence="11">
    <name type="scientific">Rhizophora mucronata</name>
    <name type="common">Asiatic mangrove</name>
    <dbReference type="NCBI Taxonomy" id="61149"/>
    <lineage>
        <taxon>Eukaryota</taxon>
        <taxon>Viridiplantae</taxon>
        <taxon>Streptophyta</taxon>
        <taxon>Embryophyta</taxon>
        <taxon>Tracheophyta</taxon>
        <taxon>Spermatophyta</taxon>
        <taxon>Magnoliopsida</taxon>
        <taxon>eudicotyledons</taxon>
        <taxon>Gunneridae</taxon>
        <taxon>Pentapetalae</taxon>
        <taxon>rosids</taxon>
        <taxon>fabids</taxon>
        <taxon>Malpighiales</taxon>
        <taxon>Rhizophoraceae</taxon>
        <taxon>Rhizophora</taxon>
    </lineage>
</organism>
<feature type="chain" id="PRO_5015203025" description="glucan endo-1,3-beta-D-glucosidase" evidence="10">
    <location>
        <begin position="34"/>
        <end position="346"/>
    </location>
</feature>
<evidence type="ECO:0000256" key="2">
    <source>
        <dbReference type="ARBA" id="ARBA00008773"/>
    </source>
</evidence>
<keyword evidence="4 9" id="KW-0378">Hydrolase</keyword>
<dbReference type="GO" id="GO:0005975">
    <property type="term" value="P:carbohydrate metabolic process"/>
    <property type="evidence" value="ECO:0007669"/>
    <property type="project" value="InterPro"/>
</dbReference>
<dbReference type="FunFam" id="3.20.20.80:FF:000010">
    <property type="entry name" value="glucan endo-1,3-beta-glucosidase, basic"/>
    <property type="match status" value="1"/>
</dbReference>
<comment type="catalytic activity">
    <reaction evidence="1">
        <text>Hydrolysis of (1-&gt;3)-beta-D-glucosidic linkages in (1-&gt;3)-beta-D-glucans.</text>
        <dbReference type="EC" id="3.2.1.39"/>
    </reaction>
</comment>
<evidence type="ECO:0000256" key="1">
    <source>
        <dbReference type="ARBA" id="ARBA00000382"/>
    </source>
</evidence>
<reference evidence="11" key="1">
    <citation type="submission" date="2018-02" db="EMBL/GenBank/DDBJ databases">
        <title>Rhizophora mucronata_Transcriptome.</title>
        <authorList>
            <person name="Meera S.P."/>
            <person name="Sreeshan A."/>
            <person name="Augustine A."/>
        </authorList>
    </citation>
    <scope>NUCLEOTIDE SEQUENCE</scope>
    <source>
        <tissue evidence="11">Leaf</tissue>
    </source>
</reference>
<evidence type="ECO:0000256" key="8">
    <source>
        <dbReference type="RuleBase" id="RU004335"/>
    </source>
</evidence>
<dbReference type="InterPro" id="IPR017853">
    <property type="entry name" value="GH"/>
</dbReference>
<comment type="similarity">
    <text evidence="2 8">Belongs to the glycosyl hydrolase 17 family.</text>
</comment>
<keyword evidence="10" id="KW-0732">Signal</keyword>
<dbReference type="InterPro" id="IPR000490">
    <property type="entry name" value="Glyco_hydro_17"/>
</dbReference>
<dbReference type="PROSITE" id="PS00587">
    <property type="entry name" value="GLYCOSYL_HYDROL_F17"/>
    <property type="match status" value="1"/>
</dbReference>
<accession>A0A2P2Q3X5</accession>
<protein>
    <recommendedName>
        <fullName evidence="3">glucan endo-1,3-beta-D-glucosidase</fullName>
        <ecNumber evidence="3">3.2.1.39</ecNumber>
    </recommendedName>
    <alternativeName>
        <fullName evidence="6">(1-&gt;3)-beta-glucan endohydrolase</fullName>
    </alternativeName>
    <alternativeName>
        <fullName evidence="7">Beta-1,3-endoglucanase</fullName>
    </alternativeName>
</protein>
<sequence>MAISSLFAGKFRSLLDTMLLFGLLLARLHTTDAQIGVCYGMHGDNLPPPANVVGLYKQYNIRRMRLYSPTPDALSALSGTDIQLMLDVPNPDLERVASSQDAANQWVKDNVSNYGNVKFRYITVGNEVKTSDSFAQFLVPAMQNIQNAINSAGLGNSIKVSTAIDTGNLAESSPPSKGSFGDDHRVLLDPIIDFLVKNQSPLFLNMYPYLSYKDDMVNIHLDFALFTAPPSVVSDPPLSYQNLFDATLDAVYAALEKAGGSSVEIVVSESGWPTAGGPATSVDNARTYNNNLVQHVKGGTPKKPGKPIETYIFAMFDENQKDKAEYEKYWGLFSPDKQPKYPVNFN</sequence>
<keyword evidence="5 9" id="KW-0326">Glycosidase</keyword>
<dbReference type="SUPFAM" id="SSF51445">
    <property type="entry name" value="(Trans)glycosidases"/>
    <property type="match status" value="1"/>
</dbReference>
<feature type="signal peptide" evidence="10">
    <location>
        <begin position="1"/>
        <end position="33"/>
    </location>
</feature>
<dbReference type="EMBL" id="GGEC01081202">
    <property type="protein sequence ID" value="MBX61686.1"/>
    <property type="molecule type" value="Transcribed_RNA"/>
</dbReference>
<evidence type="ECO:0000256" key="4">
    <source>
        <dbReference type="ARBA" id="ARBA00022801"/>
    </source>
</evidence>
<dbReference type="PANTHER" id="PTHR32227">
    <property type="entry name" value="GLUCAN ENDO-1,3-BETA-GLUCOSIDASE BG1-RELATED-RELATED"/>
    <property type="match status" value="1"/>
</dbReference>
<dbReference type="GO" id="GO:0042973">
    <property type="term" value="F:glucan endo-1,3-beta-D-glucosidase activity"/>
    <property type="evidence" value="ECO:0007669"/>
    <property type="project" value="UniProtKB-EC"/>
</dbReference>
<dbReference type="InterPro" id="IPR044965">
    <property type="entry name" value="Glyco_hydro_17_plant"/>
</dbReference>
<evidence type="ECO:0000256" key="10">
    <source>
        <dbReference type="SAM" id="SignalP"/>
    </source>
</evidence>
<evidence type="ECO:0000256" key="9">
    <source>
        <dbReference type="RuleBase" id="RU004336"/>
    </source>
</evidence>
<evidence type="ECO:0000256" key="6">
    <source>
        <dbReference type="ARBA" id="ARBA00033335"/>
    </source>
</evidence>
<evidence type="ECO:0000313" key="11">
    <source>
        <dbReference type="EMBL" id="MBX61686.1"/>
    </source>
</evidence>
<name>A0A2P2Q3X5_RHIMU</name>
<evidence type="ECO:0000256" key="7">
    <source>
        <dbReference type="ARBA" id="ARBA00033417"/>
    </source>
</evidence>
<dbReference type="EC" id="3.2.1.39" evidence="3"/>
<dbReference type="AlphaFoldDB" id="A0A2P2Q3X5"/>
<dbReference type="Pfam" id="PF00332">
    <property type="entry name" value="Glyco_hydro_17"/>
    <property type="match status" value="1"/>
</dbReference>
<dbReference type="Gene3D" id="3.20.20.80">
    <property type="entry name" value="Glycosidases"/>
    <property type="match status" value="1"/>
</dbReference>
<evidence type="ECO:0000256" key="5">
    <source>
        <dbReference type="ARBA" id="ARBA00023295"/>
    </source>
</evidence>
<proteinExistence type="inferred from homology"/>
<evidence type="ECO:0000256" key="3">
    <source>
        <dbReference type="ARBA" id="ARBA00012780"/>
    </source>
</evidence>